<organism evidence="1 2">
    <name type="scientific">Staphylococcus haemolyticus</name>
    <dbReference type="NCBI Taxonomy" id="1283"/>
    <lineage>
        <taxon>Bacteria</taxon>
        <taxon>Bacillati</taxon>
        <taxon>Bacillota</taxon>
        <taxon>Bacilli</taxon>
        <taxon>Bacillales</taxon>
        <taxon>Staphylococcaceae</taxon>
        <taxon>Staphylococcus</taxon>
    </lineage>
</organism>
<evidence type="ECO:0000313" key="2">
    <source>
        <dbReference type="Proteomes" id="UP000238153"/>
    </source>
</evidence>
<dbReference type="EMBL" id="PGWX01000289">
    <property type="protein sequence ID" value="PPJ74937.1"/>
    <property type="molecule type" value="Genomic_DNA"/>
</dbReference>
<comment type="caution">
    <text evidence="1">The sequence shown here is derived from an EMBL/GenBank/DDBJ whole genome shotgun (WGS) entry which is preliminary data.</text>
</comment>
<dbReference type="Gene3D" id="1.10.340.30">
    <property type="entry name" value="Hypothetical protein, domain 2"/>
    <property type="match status" value="1"/>
</dbReference>
<feature type="non-terminal residue" evidence="1">
    <location>
        <position position="30"/>
    </location>
</feature>
<sequence>MINVVLPRCSWVGPDSLYRDYHDAEWGVPQ</sequence>
<dbReference type="GO" id="GO:0003824">
    <property type="term" value="F:catalytic activity"/>
    <property type="evidence" value="ECO:0007669"/>
    <property type="project" value="InterPro"/>
</dbReference>
<proteinExistence type="predicted"/>
<protein>
    <submittedName>
        <fullName evidence="1">DNA-3-methyladenine glycosylase I</fullName>
    </submittedName>
</protein>
<accession>A0A7Z1N3N8</accession>
<name>A0A7Z1N3N8_STAHA</name>
<dbReference type="GO" id="GO:0006281">
    <property type="term" value="P:DNA repair"/>
    <property type="evidence" value="ECO:0007669"/>
    <property type="project" value="InterPro"/>
</dbReference>
<dbReference type="Proteomes" id="UP000238153">
    <property type="component" value="Unassembled WGS sequence"/>
</dbReference>
<gene>
    <name evidence="1" type="ORF">CV019_06975</name>
</gene>
<dbReference type="AlphaFoldDB" id="A0A7Z1N3N8"/>
<reference evidence="1 2" key="1">
    <citation type="submission" date="2017-11" db="EMBL/GenBank/DDBJ databases">
        <authorList>
            <person name="Founou R.C."/>
            <person name="Founou L."/>
            <person name="Allam M."/>
            <person name="Ismail A."/>
            <person name="Essack S.Y."/>
        </authorList>
    </citation>
    <scope>NUCLEOTIDE SEQUENCE [LARGE SCALE GENOMIC DNA]</scope>
    <source>
        <strain evidence="1 2">G811N2B1</strain>
    </source>
</reference>
<dbReference type="SUPFAM" id="SSF48150">
    <property type="entry name" value="DNA-glycosylase"/>
    <property type="match status" value="1"/>
</dbReference>
<evidence type="ECO:0000313" key="1">
    <source>
        <dbReference type="EMBL" id="PPJ74937.1"/>
    </source>
</evidence>
<dbReference type="InterPro" id="IPR011257">
    <property type="entry name" value="DNA_glycosylase"/>
</dbReference>